<gene>
    <name evidence="2" type="ORF">C7M84_020339</name>
</gene>
<proteinExistence type="predicted"/>
<keyword evidence="1" id="KW-0472">Membrane</keyword>
<accession>A0A423SC92</accession>
<evidence type="ECO:0000313" key="3">
    <source>
        <dbReference type="Proteomes" id="UP000283509"/>
    </source>
</evidence>
<feature type="transmembrane region" description="Helical" evidence="1">
    <location>
        <begin position="197"/>
        <end position="223"/>
    </location>
</feature>
<sequence>MGACSARSSPSGNRLSKRLLRLRRLQVSLLFRTSRGNPLWRRLTRGPEDILALAEDAVCHDLVRDAELRERDAIVARGEDEAIVLEAHPLKSFNAIDVPDAQEGAHLLQEPHNGRPWDLLDDQAAVPDAVRRPERLRLERCPAHCHKAVHLLRDDGHVLSQELVLELSERQGATWLRVSHFSLLELRKGLDRGFFRLICLFTFLGLLALSVLRWILCIALLLLGTGVGPAVPLLGDRGRGFLLPLATAVRQDFLHLLTEIQNVLPLAFDEHVDVGLLPLHQHGEPLAQVEEPAAALADDEAAHIVLDVQGDLNLFASRRSIPSLLRRILRLLVPLLCWTLRTPDCTKDAEDLPPEVPDVARVALDVEARVAVRRARHDLVLAAELVESLSAPAPHGEAQLGEVDLHGLLGAGLPAALRFSKRDEGAIGVRERRPAEEAVCVGGLAGAAGCARWRARV</sequence>
<keyword evidence="1" id="KW-0812">Transmembrane</keyword>
<organism evidence="2 3">
    <name type="scientific">Penaeus vannamei</name>
    <name type="common">Whiteleg shrimp</name>
    <name type="synonym">Litopenaeus vannamei</name>
    <dbReference type="NCBI Taxonomy" id="6689"/>
    <lineage>
        <taxon>Eukaryota</taxon>
        <taxon>Metazoa</taxon>
        <taxon>Ecdysozoa</taxon>
        <taxon>Arthropoda</taxon>
        <taxon>Crustacea</taxon>
        <taxon>Multicrustacea</taxon>
        <taxon>Malacostraca</taxon>
        <taxon>Eumalacostraca</taxon>
        <taxon>Eucarida</taxon>
        <taxon>Decapoda</taxon>
        <taxon>Dendrobranchiata</taxon>
        <taxon>Penaeoidea</taxon>
        <taxon>Penaeidae</taxon>
        <taxon>Penaeus</taxon>
    </lineage>
</organism>
<protein>
    <submittedName>
        <fullName evidence="2">Uncharacterized protein</fullName>
    </submittedName>
</protein>
<reference evidence="2 3" key="2">
    <citation type="submission" date="2019-01" db="EMBL/GenBank/DDBJ databases">
        <title>The decoding of complex shrimp genome reveals the adaptation for benthos swimmer, frequently molting mechanism and breeding impact on genome.</title>
        <authorList>
            <person name="Sun Y."/>
            <person name="Gao Y."/>
            <person name="Yu Y."/>
        </authorList>
    </citation>
    <scope>NUCLEOTIDE SEQUENCE [LARGE SCALE GENOMIC DNA]</scope>
    <source>
        <tissue evidence="2">Muscle</tissue>
    </source>
</reference>
<evidence type="ECO:0000256" key="1">
    <source>
        <dbReference type="SAM" id="Phobius"/>
    </source>
</evidence>
<name>A0A423SC92_PENVA</name>
<reference evidence="2 3" key="1">
    <citation type="submission" date="2018-04" db="EMBL/GenBank/DDBJ databases">
        <authorList>
            <person name="Zhang X."/>
            <person name="Yuan J."/>
            <person name="Li F."/>
            <person name="Xiang J."/>
        </authorList>
    </citation>
    <scope>NUCLEOTIDE SEQUENCE [LARGE SCALE GENOMIC DNA]</scope>
    <source>
        <tissue evidence="2">Muscle</tissue>
    </source>
</reference>
<keyword evidence="3" id="KW-1185">Reference proteome</keyword>
<dbReference type="AlphaFoldDB" id="A0A423SC92"/>
<comment type="caution">
    <text evidence="2">The sequence shown here is derived from an EMBL/GenBank/DDBJ whole genome shotgun (WGS) entry which is preliminary data.</text>
</comment>
<keyword evidence="1" id="KW-1133">Transmembrane helix</keyword>
<dbReference type="EMBL" id="QCYY01003970">
    <property type="protein sequence ID" value="ROT61848.1"/>
    <property type="molecule type" value="Genomic_DNA"/>
</dbReference>
<evidence type="ECO:0000313" key="2">
    <source>
        <dbReference type="EMBL" id="ROT61848.1"/>
    </source>
</evidence>
<dbReference type="Proteomes" id="UP000283509">
    <property type="component" value="Unassembled WGS sequence"/>
</dbReference>